<evidence type="ECO:0000313" key="2">
    <source>
        <dbReference type="Proteomes" id="UP000747013"/>
    </source>
</evidence>
<sequence>MNQVSFNIKKTVSGDYRTPVTFYEYEDTSPYPGEEEKERLYFCLAEMYSLSVKDMEILNVSTSKTGMTIVIPDALTDYIPRYNHVVEVDDFRLEHKMYNILEFRLNQPDKGQITIVLGNRPYER</sequence>
<accession>A0A921HQV2</accession>
<proteinExistence type="predicted"/>
<reference evidence="1" key="2">
    <citation type="submission" date="2021-09" db="EMBL/GenBank/DDBJ databases">
        <authorList>
            <person name="Gilroy R."/>
        </authorList>
    </citation>
    <scope>NUCLEOTIDE SEQUENCE</scope>
    <source>
        <strain evidence="1">7886</strain>
    </source>
</reference>
<reference evidence="1" key="1">
    <citation type="journal article" date="2021" name="PeerJ">
        <title>Extensive microbial diversity within the chicken gut microbiome revealed by metagenomics and culture.</title>
        <authorList>
            <person name="Gilroy R."/>
            <person name="Ravi A."/>
            <person name="Getino M."/>
            <person name="Pursley I."/>
            <person name="Horton D.L."/>
            <person name="Alikhan N.F."/>
            <person name="Baker D."/>
            <person name="Gharbi K."/>
            <person name="Hall N."/>
            <person name="Watson M."/>
            <person name="Adriaenssens E.M."/>
            <person name="Foster-Nyarko E."/>
            <person name="Jarju S."/>
            <person name="Secka A."/>
            <person name="Antonio M."/>
            <person name="Oren A."/>
            <person name="Chaudhuri R.R."/>
            <person name="La Ragione R."/>
            <person name="Hildebrand F."/>
            <person name="Pallen M.J."/>
        </authorList>
    </citation>
    <scope>NUCLEOTIDE SEQUENCE</scope>
    <source>
        <strain evidence="1">7886</strain>
    </source>
</reference>
<evidence type="ECO:0000313" key="1">
    <source>
        <dbReference type="EMBL" id="HJF86992.1"/>
    </source>
</evidence>
<dbReference type="Proteomes" id="UP000747013">
    <property type="component" value="Unassembled WGS sequence"/>
</dbReference>
<comment type="caution">
    <text evidence="1">The sequence shown here is derived from an EMBL/GenBank/DDBJ whole genome shotgun (WGS) entry which is preliminary data.</text>
</comment>
<dbReference type="EMBL" id="DYWC01000134">
    <property type="protein sequence ID" value="HJF86992.1"/>
    <property type="molecule type" value="Genomic_DNA"/>
</dbReference>
<protein>
    <submittedName>
        <fullName evidence="1">Phage head-tail adapter protein</fullName>
    </submittedName>
</protein>
<gene>
    <name evidence="1" type="ORF">K8V88_06090</name>
</gene>
<name>A0A921HQV2_9LACO</name>
<dbReference type="AlphaFoldDB" id="A0A921HQV2"/>
<organism evidence="1 2">
    <name type="scientific">Companilactobacillus farciminis</name>
    <dbReference type="NCBI Taxonomy" id="1612"/>
    <lineage>
        <taxon>Bacteria</taxon>
        <taxon>Bacillati</taxon>
        <taxon>Bacillota</taxon>
        <taxon>Bacilli</taxon>
        <taxon>Lactobacillales</taxon>
        <taxon>Lactobacillaceae</taxon>
        <taxon>Companilactobacillus</taxon>
    </lineage>
</organism>